<keyword evidence="2" id="KW-1185">Reference proteome</keyword>
<dbReference type="Proteomes" id="UP000578077">
    <property type="component" value="Unassembled WGS sequence"/>
</dbReference>
<organism evidence="1 2">
    <name type="scientific">Streptomonospora salina</name>
    <dbReference type="NCBI Taxonomy" id="104205"/>
    <lineage>
        <taxon>Bacteria</taxon>
        <taxon>Bacillati</taxon>
        <taxon>Actinomycetota</taxon>
        <taxon>Actinomycetes</taxon>
        <taxon>Streptosporangiales</taxon>
        <taxon>Nocardiopsidaceae</taxon>
        <taxon>Streptomonospora</taxon>
    </lineage>
</organism>
<accession>A0A841EGG5</accession>
<proteinExistence type="predicted"/>
<evidence type="ECO:0000313" key="1">
    <source>
        <dbReference type="EMBL" id="MBB6000113.1"/>
    </source>
</evidence>
<gene>
    <name evidence="1" type="ORF">HNR25_003864</name>
</gene>
<dbReference type="EMBL" id="JACHLY010000001">
    <property type="protein sequence ID" value="MBB6000113.1"/>
    <property type="molecule type" value="Genomic_DNA"/>
</dbReference>
<reference evidence="1 2" key="1">
    <citation type="submission" date="2020-08" db="EMBL/GenBank/DDBJ databases">
        <title>Sequencing the genomes of 1000 actinobacteria strains.</title>
        <authorList>
            <person name="Klenk H.-P."/>
        </authorList>
    </citation>
    <scope>NUCLEOTIDE SEQUENCE [LARGE SCALE GENOMIC DNA]</scope>
    <source>
        <strain evidence="1 2">DSM 44593</strain>
    </source>
</reference>
<sequence>MLDPHAPATTGEPDIDVDRVEVTEAEIEEYVRHRGYLPQASASAFAAWLYVVWNDFCDGDGSYTNGQIIHGALVDWCGGADPTRTCAHGYGECDSCPGCDADTRP</sequence>
<comment type="caution">
    <text evidence="1">The sequence shown here is derived from an EMBL/GenBank/DDBJ whole genome shotgun (WGS) entry which is preliminary data.</text>
</comment>
<evidence type="ECO:0000313" key="2">
    <source>
        <dbReference type="Proteomes" id="UP000578077"/>
    </source>
</evidence>
<dbReference type="AlphaFoldDB" id="A0A841EGG5"/>
<protein>
    <submittedName>
        <fullName evidence="1">Uncharacterized protein</fullName>
    </submittedName>
</protein>
<dbReference type="RefSeq" id="WP_184637330.1">
    <property type="nucleotide sequence ID" value="NZ_BAABKT010000012.1"/>
</dbReference>
<name>A0A841EGG5_9ACTN</name>